<gene>
    <name evidence="1" type="ORF">A2372_02460</name>
</gene>
<accession>A0A1F8DZR0</accession>
<organism evidence="1 2">
    <name type="scientific">Candidatus Wolfebacteria bacterium RIFOXYB1_FULL_54_12</name>
    <dbReference type="NCBI Taxonomy" id="1802559"/>
    <lineage>
        <taxon>Bacteria</taxon>
        <taxon>Candidatus Wolfeibacteriota</taxon>
    </lineage>
</organism>
<name>A0A1F8DZR0_9BACT</name>
<proteinExistence type="predicted"/>
<dbReference type="EMBL" id="MGIT01000001">
    <property type="protein sequence ID" value="OGM93245.1"/>
    <property type="molecule type" value="Genomic_DNA"/>
</dbReference>
<evidence type="ECO:0000313" key="1">
    <source>
        <dbReference type="EMBL" id="OGM93245.1"/>
    </source>
</evidence>
<protein>
    <submittedName>
        <fullName evidence="1">Uncharacterized protein</fullName>
    </submittedName>
</protein>
<comment type="caution">
    <text evidence="1">The sequence shown here is derived from an EMBL/GenBank/DDBJ whole genome shotgun (WGS) entry which is preliminary data.</text>
</comment>
<dbReference type="Proteomes" id="UP000176422">
    <property type="component" value="Unassembled WGS sequence"/>
</dbReference>
<dbReference type="AlphaFoldDB" id="A0A1F8DZR0"/>
<reference evidence="1 2" key="1">
    <citation type="journal article" date="2016" name="Nat. Commun.">
        <title>Thousands of microbial genomes shed light on interconnected biogeochemical processes in an aquifer system.</title>
        <authorList>
            <person name="Anantharaman K."/>
            <person name="Brown C.T."/>
            <person name="Hug L.A."/>
            <person name="Sharon I."/>
            <person name="Castelle C.J."/>
            <person name="Probst A.J."/>
            <person name="Thomas B.C."/>
            <person name="Singh A."/>
            <person name="Wilkins M.J."/>
            <person name="Karaoz U."/>
            <person name="Brodie E.L."/>
            <person name="Williams K.H."/>
            <person name="Hubbard S.S."/>
            <person name="Banfield J.F."/>
        </authorList>
    </citation>
    <scope>NUCLEOTIDE SEQUENCE [LARGE SCALE GENOMIC DNA]</scope>
</reference>
<evidence type="ECO:0000313" key="2">
    <source>
        <dbReference type="Proteomes" id="UP000176422"/>
    </source>
</evidence>
<sequence length="136" mass="15735">MNIMMNFGEVKSILESLTDLVKKTATLDLQEKIVSLREYIISLKDENISLKEENQTIKLQLEASQDFVLKGGLYWKEGDSVPFCQKCLDGSRKRIRLQVWANSWKCFECDKYYPSAHQAGRVQVFRPGVDKRNSAR</sequence>